<dbReference type="AlphaFoldDB" id="A0A448L267"/>
<evidence type="ECO:0000313" key="2">
    <source>
        <dbReference type="EMBL" id="VEH14041.1"/>
    </source>
</evidence>
<feature type="transmembrane region" description="Helical" evidence="1">
    <location>
        <begin position="96"/>
        <end position="116"/>
    </location>
</feature>
<evidence type="ECO:0000256" key="1">
    <source>
        <dbReference type="SAM" id="Phobius"/>
    </source>
</evidence>
<feature type="transmembrane region" description="Helical" evidence="1">
    <location>
        <begin position="128"/>
        <end position="147"/>
    </location>
</feature>
<dbReference type="KEGG" id="poc:NCTC13071_00006"/>
<accession>A0A448L267</accession>
<sequence>MTFAFYQVSQCDESLDSLSANEPTSVGSFDLFTFSIIPSMVSKSLFTNSGREYSLRHALPSTPRYSPTLRWLYARLLPFRQSHSAPFPRDRVTGRAIFLFSFFCHFAIIMFELCLQNWSKILTLKRKCAMLAYYTAMLALLFALLWINL</sequence>
<keyword evidence="1" id="KW-0812">Transmembrane</keyword>
<proteinExistence type="predicted"/>
<keyword evidence="1" id="KW-0472">Membrane</keyword>
<keyword evidence="1" id="KW-1133">Transmembrane helix</keyword>
<dbReference type="EMBL" id="LR134384">
    <property type="protein sequence ID" value="VEH14041.1"/>
    <property type="molecule type" value="Genomic_DNA"/>
</dbReference>
<dbReference type="Proteomes" id="UP000274578">
    <property type="component" value="Chromosome 1"/>
</dbReference>
<gene>
    <name evidence="2" type="ORF">NCTC13071_00006</name>
</gene>
<reference evidence="2 3" key="1">
    <citation type="submission" date="2018-12" db="EMBL/GenBank/DDBJ databases">
        <authorList>
            <consortium name="Pathogen Informatics"/>
        </authorList>
    </citation>
    <scope>NUCLEOTIDE SEQUENCE [LARGE SCALE GENOMIC DNA]</scope>
    <source>
        <strain evidence="2 3">NCTC13071</strain>
    </source>
</reference>
<organism evidence="2 3">
    <name type="scientific">Segatella oris</name>
    <dbReference type="NCBI Taxonomy" id="28135"/>
    <lineage>
        <taxon>Bacteria</taxon>
        <taxon>Pseudomonadati</taxon>
        <taxon>Bacteroidota</taxon>
        <taxon>Bacteroidia</taxon>
        <taxon>Bacteroidales</taxon>
        <taxon>Prevotellaceae</taxon>
        <taxon>Segatella</taxon>
    </lineage>
</organism>
<protein>
    <submittedName>
        <fullName evidence="2">Uncharacterized protein</fullName>
    </submittedName>
</protein>
<evidence type="ECO:0000313" key="3">
    <source>
        <dbReference type="Proteomes" id="UP000274578"/>
    </source>
</evidence>
<name>A0A448L267_9BACT</name>